<comment type="subcellular location">
    <subcellularLocation>
        <location evidence="1">Cell membrane</location>
        <topology evidence="1">Multi-pass membrane protein</topology>
    </subcellularLocation>
</comment>
<feature type="transmembrane region" description="Helical" evidence="7">
    <location>
        <begin position="6"/>
        <end position="23"/>
    </location>
</feature>
<dbReference type="PANTHER" id="PTHR33884">
    <property type="entry name" value="UPF0410 PROTEIN YMGE"/>
    <property type="match status" value="1"/>
</dbReference>
<evidence type="ECO:0000256" key="1">
    <source>
        <dbReference type="ARBA" id="ARBA00004651"/>
    </source>
</evidence>
<evidence type="ECO:0000313" key="8">
    <source>
        <dbReference type="EMBL" id="QFG69180.1"/>
    </source>
</evidence>
<dbReference type="Proteomes" id="UP000326546">
    <property type="component" value="Chromosome"/>
</dbReference>
<dbReference type="InterPro" id="IPR007341">
    <property type="entry name" value="Transgly_assoc"/>
</dbReference>
<protein>
    <submittedName>
        <fullName evidence="8">GlsB/YeaQ/YmgE family stress response membrane protein</fullName>
    </submittedName>
</protein>
<keyword evidence="5 7" id="KW-1133">Transmembrane helix</keyword>
<dbReference type="AlphaFoldDB" id="A0A5J6V5B9"/>
<evidence type="ECO:0000256" key="5">
    <source>
        <dbReference type="ARBA" id="ARBA00022989"/>
    </source>
</evidence>
<dbReference type="GO" id="GO:0005886">
    <property type="term" value="C:plasma membrane"/>
    <property type="evidence" value="ECO:0007669"/>
    <property type="project" value="UniProtKB-SubCell"/>
</dbReference>
<gene>
    <name evidence="8" type="ORF">FY030_11105</name>
</gene>
<evidence type="ECO:0000256" key="7">
    <source>
        <dbReference type="SAM" id="Phobius"/>
    </source>
</evidence>
<feature type="transmembrane region" description="Helical" evidence="7">
    <location>
        <begin position="35"/>
        <end position="53"/>
    </location>
</feature>
<evidence type="ECO:0000256" key="4">
    <source>
        <dbReference type="ARBA" id="ARBA00022692"/>
    </source>
</evidence>
<dbReference type="OrthoDB" id="5197368at2"/>
<dbReference type="KEGG" id="serw:FY030_11105"/>
<name>A0A5J6V5B9_9MICO</name>
<dbReference type="PANTHER" id="PTHR33884:SF3">
    <property type="entry name" value="UPF0410 PROTEIN YMGE"/>
    <property type="match status" value="1"/>
</dbReference>
<dbReference type="EMBL" id="CP044427">
    <property type="protein sequence ID" value="QFG69180.1"/>
    <property type="molecule type" value="Genomic_DNA"/>
</dbReference>
<dbReference type="Pfam" id="PF04226">
    <property type="entry name" value="Transgly_assoc"/>
    <property type="match status" value="1"/>
</dbReference>
<evidence type="ECO:0000256" key="6">
    <source>
        <dbReference type="ARBA" id="ARBA00023136"/>
    </source>
</evidence>
<feature type="transmembrane region" description="Helical" evidence="7">
    <location>
        <begin position="59"/>
        <end position="82"/>
    </location>
</feature>
<proteinExistence type="inferred from homology"/>
<keyword evidence="9" id="KW-1185">Reference proteome</keyword>
<evidence type="ECO:0000256" key="3">
    <source>
        <dbReference type="ARBA" id="ARBA00022475"/>
    </source>
</evidence>
<evidence type="ECO:0000256" key="2">
    <source>
        <dbReference type="ARBA" id="ARBA00011006"/>
    </source>
</evidence>
<sequence>MIGTIIAALVAGLIVGPLARLILPGRQNLSIPMTVLLGAVGALLGVFLGRLFLDYDGGPLNFWGIILGVVGAIIVVLAYGAITGNKGTDRRVTR</sequence>
<keyword evidence="4 7" id="KW-0812">Transmembrane</keyword>
<comment type="similarity">
    <text evidence="2">Belongs to the UPF0410 family.</text>
</comment>
<reference evidence="8 9" key="1">
    <citation type="submission" date="2019-09" db="EMBL/GenBank/DDBJ databases">
        <title>Serinicoccus pratensis sp. nov., isolated from meadow soil.</title>
        <authorList>
            <person name="Zhang W."/>
        </authorList>
    </citation>
    <scope>NUCLEOTIDE SEQUENCE [LARGE SCALE GENOMIC DNA]</scope>
    <source>
        <strain evidence="8 9">W204</strain>
    </source>
</reference>
<organism evidence="8 9">
    <name type="scientific">Ornithinimicrobium pratense</name>
    <dbReference type="NCBI Taxonomy" id="2593973"/>
    <lineage>
        <taxon>Bacteria</taxon>
        <taxon>Bacillati</taxon>
        <taxon>Actinomycetota</taxon>
        <taxon>Actinomycetes</taxon>
        <taxon>Micrococcales</taxon>
        <taxon>Ornithinimicrobiaceae</taxon>
        <taxon>Ornithinimicrobium</taxon>
    </lineage>
</organism>
<accession>A0A5J6V5B9</accession>
<dbReference type="RefSeq" id="WP_158061563.1">
    <property type="nucleotide sequence ID" value="NZ_CP044427.1"/>
</dbReference>
<keyword evidence="3" id="KW-1003">Cell membrane</keyword>
<keyword evidence="6 7" id="KW-0472">Membrane</keyword>
<evidence type="ECO:0000313" key="9">
    <source>
        <dbReference type="Proteomes" id="UP000326546"/>
    </source>
</evidence>